<proteinExistence type="predicted"/>
<feature type="region of interest" description="Disordered" evidence="1">
    <location>
        <begin position="277"/>
        <end position="322"/>
    </location>
</feature>
<name>A0A1D8UU91_9PROT</name>
<dbReference type="Proteomes" id="UP000179145">
    <property type="component" value="Chromosome"/>
</dbReference>
<dbReference type="RefSeq" id="WP_070402861.1">
    <property type="nucleotide sequence ID" value="NZ_BJVW01000006.1"/>
</dbReference>
<dbReference type="KEGG" id="kba:A0U89_08730"/>
<evidence type="ECO:0000313" key="3">
    <source>
        <dbReference type="Proteomes" id="UP000179145"/>
    </source>
</evidence>
<gene>
    <name evidence="2" type="ORF">A0U89_08730</name>
</gene>
<protein>
    <submittedName>
        <fullName evidence="2">Uncharacterized protein</fullName>
    </submittedName>
</protein>
<dbReference type="AlphaFoldDB" id="A0A1D8UU91"/>
<reference evidence="2 3" key="1">
    <citation type="journal article" date="2016" name="Microb. Cell Fact.">
        <title>Dissection of exopolysaccharide biosynthesis in Kozakia baliensis.</title>
        <authorList>
            <person name="Brandt J.U."/>
            <person name="Jakob F."/>
            <person name="Behr J."/>
            <person name="Geissler A.J."/>
            <person name="Vogel R.F."/>
        </authorList>
    </citation>
    <scope>NUCLEOTIDE SEQUENCE [LARGE SCALE GENOMIC DNA]</scope>
    <source>
        <strain evidence="2 3">DSM 14400</strain>
    </source>
</reference>
<dbReference type="EMBL" id="CP014674">
    <property type="protein sequence ID" value="AOX17210.1"/>
    <property type="molecule type" value="Genomic_DNA"/>
</dbReference>
<organism evidence="2 3">
    <name type="scientific">Kozakia baliensis</name>
    <dbReference type="NCBI Taxonomy" id="153496"/>
    <lineage>
        <taxon>Bacteria</taxon>
        <taxon>Pseudomonadati</taxon>
        <taxon>Pseudomonadota</taxon>
        <taxon>Alphaproteobacteria</taxon>
        <taxon>Acetobacterales</taxon>
        <taxon>Acetobacteraceae</taxon>
        <taxon>Kozakia</taxon>
    </lineage>
</organism>
<dbReference type="OrthoDB" id="7284755at2"/>
<accession>A0A1D8UU91</accession>
<sequence length="435" mass="45755">MATTYWTGSNSNNFFDSKNWSTNDSPQNYHEDNISGVTVNGTTQPSVAVVDTPSTAQIQSLTIGDQGTLKITAQNCSDDTSNVFAVQSFQIFNGGNIIVDTPSHVDLGQFNEIGGSLTIENNHGNVKLDYDRLSGNGTLNLVNSTLGSEANPISVDNAMNVHLKCDSTLYAGFYADGASVTFDDGTRNTLVLNGNESTVNTALYNVSDKSQFAINGANGVVPTSANYVENKDGTYSLVVNVGDNKTLTLNDIHVADGFKPGATTITKDAAGDYLISEADSSKPSGHHPDHNGGSCTPNTHHHHDHSDHGWNGHHAQGSSCEPSHGYSNVCDHHGNVSHWAFGHHSAGFSGNSCGTSFAGSTSNVWAQTIKHDFFGHSSSYGSALAGGGGYSDFNSHCTSGSSHAAFGNFADHASSGQHANAWASASHDHGFKCFS</sequence>
<evidence type="ECO:0000256" key="1">
    <source>
        <dbReference type="SAM" id="MobiDB-lite"/>
    </source>
</evidence>
<keyword evidence="3" id="KW-1185">Reference proteome</keyword>
<evidence type="ECO:0000313" key="2">
    <source>
        <dbReference type="EMBL" id="AOX17210.1"/>
    </source>
</evidence>